<reference evidence="6 7" key="1">
    <citation type="submission" date="2022-01" db="EMBL/GenBank/DDBJ databases">
        <title>Novel bile acid biosynthetic pathways are enriched in the microbiome of centenarians.</title>
        <authorList>
            <person name="Sato Y."/>
            <person name="Atarashi K."/>
            <person name="Plichta R.D."/>
            <person name="Arai Y."/>
            <person name="Sasajima S."/>
            <person name="Kearney M.S."/>
            <person name="Suda W."/>
            <person name="Takeshita K."/>
            <person name="Sasaki T."/>
            <person name="Okamoto S."/>
            <person name="Skelly N.A."/>
            <person name="Okamura Y."/>
            <person name="Vlamakis H."/>
            <person name="Li Y."/>
            <person name="Tanoue T."/>
            <person name="Takei H."/>
            <person name="Nittono H."/>
            <person name="Narushima S."/>
            <person name="Irie J."/>
            <person name="Itoh H."/>
            <person name="Moriya K."/>
            <person name="Sugiura Y."/>
            <person name="Suematsu M."/>
            <person name="Moritoki N."/>
            <person name="Shibata S."/>
            <person name="Littman R.D."/>
            <person name="Fischbach A.M."/>
            <person name="Uwamino Y."/>
            <person name="Inoue T."/>
            <person name="Honda A."/>
            <person name="Hattori M."/>
            <person name="Murai T."/>
            <person name="Xavier J.R."/>
            <person name="Hirose N."/>
            <person name="Honda K."/>
        </authorList>
    </citation>
    <scope>NUCLEOTIDE SEQUENCE [LARGE SCALE GENOMIC DNA]</scope>
    <source>
        <strain evidence="6 7">CE91-St30</strain>
    </source>
</reference>
<organism evidence="6 7">
    <name type="scientific">Raoultibacter timonensis</name>
    <dbReference type="NCBI Taxonomy" id="1907662"/>
    <lineage>
        <taxon>Bacteria</taxon>
        <taxon>Bacillati</taxon>
        <taxon>Actinomycetota</taxon>
        <taxon>Coriobacteriia</taxon>
        <taxon>Eggerthellales</taxon>
        <taxon>Eggerthellaceae</taxon>
        <taxon>Raoultibacter</taxon>
    </lineage>
</organism>
<keyword evidence="1" id="KW-0678">Repressor</keyword>
<dbReference type="PANTHER" id="PTHR30204:SF69">
    <property type="entry name" value="MERR-FAMILY TRANSCRIPTIONAL REGULATOR"/>
    <property type="match status" value="1"/>
</dbReference>
<keyword evidence="3" id="KW-0238">DNA-binding</keyword>
<dbReference type="RefSeq" id="WP_244385706.1">
    <property type="nucleotide sequence ID" value="NZ_AP025564.1"/>
</dbReference>
<evidence type="ECO:0000256" key="1">
    <source>
        <dbReference type="ARBA" id="ARBA00022491"/>
    </source>
</evidence>
<dbReference type="InterPro" id="IPR047057">
    <property type="entry name" value="MerR_fam"/>
</dbReference>
<evidence type="ECO:0000256" key="4">
    <source>
        <dbReference type="ARBA" id="ARBA00023163"/>
    </source>
</evidence>
<dbReference type="Pfam" id="PF13411">
    <property type="entry name" value="MerR_1"/>
    <property type="match status" value="1"/>
</dbReference>
<evidence type="ECO:0000256" key="3">
    <source>
        <dbReference type="ARBA" id="ARBA00023125"/>
    </source>
</evidence>
<dbReference type="InterPro" id="IPR000551">
    <property type="entry name" value="MerR-type_HTH_dom"/>
</dbReference>
<evidence type="ECO:0000313" key="7">
    <source>
        <dbReference type="Proteomes" id="UP001320544"/>
    </source>
</evidence>
<keyword evidence="4" id="KW-0804">Transcription</keyword>
<evidence type="ECO:0000259" key="5">
    <source>
        <dbReference type="PROSITE" id="PS50937"/>
    </source>
</evidence>
<keyword evidence="2" id="KW-0805">Transcription regulation</keyword>
<feature type="domain" description="HTH merR-type" evidence="5">
    <location>
        <begin position="18"/>
        <end position="87"/>
    </location>
</feature>
<evidence type="ECO:0000313" key="6">
    <source>
        <dbReference type="EMBL" id="BDE96374.1"/>
    </source>
</evidence>
<name>A0ABM7WJ82_9ACTN</name>
<dbReference type="SUPFAM" id="SSF46955">
    <property type="entry name" value="Putative DNA-binding domain"/>
    <property type="match status" value="1"/>
</dbReference>
<dbReference type="Gene3D" id="1.10.1660.10">
    <property type="match status" value="1"/>
</dbReference>
<protein>
    <recommendedName>
        <fullName evidence="5">HTH merR-type domain-containing protein</fullName>
    </recommendedName>
</protein>
<sequence length="137" mass="15508">MIDHVLGNNHSGNDGAPRYSISEVSEMTGISAFTIRYYDKCGFFPKLQRDKNNVRSFADQDIAALHLVDALRKSGLSIEGIQYYVRLSLKGDSSRKERMAILEARETVLEYQREELGESLKTLHREYGGLENSSEGF</sequence>
<keyword evidence="7" id="KW-1185">Reference proteome</keyword>
<dbReference type="PANTHER" id="PTHR30204">
    <property type="entry name" value="REDOX-CYCLING DRUG-SENSING TRANSCRIPTIONAL ACTIVATOR SOXR"/>
    <property type="match status" value="1"/>
</dbReference>
<accession>A0ABM7WJ82</accession>
<evidence type="ECO:0000256" key="2">
    <source>
        <dbReference type="ARBA" id="ARBA00023015"/>
    </source>
</evidence>
<dbReference type="PROSITE" id="PS50937">
    <property type="entry name" value="HTH_MERR_2"/>
    <property type="match status" value="1"/>
</dbReference>
<gene>
    <name evidence="6" type="ORF">CE91St30_17070</name>
</gene>
<dbReference type="CDD" id="cd01109">
    <property type="entry name" value="HTH_YyaN"/>
    <property type="match status" value="1"/>
</dbReference>
<dbReference type="PROSITE" id="PS00552">
    <property type="entry name" value="HTH_MERR_1"/>
    <property type="match status" value="1"/>
</dbReference>
<proteinExistence type="predicted"/>
<dbReference type="EMBL" id="AP025564">
    <property type="protein sequence ID" value="BDE96374.1"/>
    <property type="molecule type" value="Genomic_DNA"/>
</dbReference>
<dbReference type="Proteomes" id="UP001320544">
    <property type="component" value="Chromosome"/>
</dbReference>
<dbReference type="InterPro" id="IPR009061">
    <property type="entry name" value="DNA-bd_dom_put_sf"/>
</dbReference>
<dbReference type="SMART" id="SM00422">
    <property type="entry name" value="HTH_MERR"/>
    <property type="match status" value="1"/>
</dbReference>